<dbReference type="PANTHER" id="PTHR45905">
    <property type="entry name" value="GOLGI-LOCALIZED, GAMMA-ADAPTIN EAR CONTAINING, ARF BINDING PROTEIN"/>
    <property type="match status" value="1"/>
</dbReference>
<dbReference type="InterPro" id="IPR008942">
    <property type="entry name" value="ENTH_VHS"/>
</dbReference>
<dbReference type="Gene3D" id="1.25.40.90">
    <property type="match status" value="2"/>
</dbReference>
<gene>
    <name evidence="1" type="ORF">SMTD_LOCUS21092</name>
</gene>
<evidence type="ECO:0000313" key="2">
    <source>
        <dbReference type="Proteomes" id="UP000269396"/>
    </source>
</evidence>
<dbReference type="InterPro" id="IPR002014">
    <property type="entry name" value="VHS_dom"/>
</dbReference>
<organism evidence="1 2">
    <name type="scientific">Schistosoma mattheei</name>
    <dbReference type="NCBI Taxonomy" id="31246"/>
    <lineage>
        <taxon>Eukaryota</taxon>
        <taxon>Metazoa</taxon>
        <taxon>Spiralia</taxon>
        <taxon>Lophotrochozoa</taxon>
        <taxon>Platyhelminthes</taxon>
        <taxon>Trematoda</taxon>
        <taxon>Digenea</taxon>
        <taxon>Strigeidida</taxon>
        <taxon>Schistosomatoidea</taxon>
        <taxon>Schistosomatidae</taxon>
        <taxon>Schistosoma</taxon>
    </lineage>
</organism>
<dbReference type="GO" id="GO:0035091">
    <property type="term" value="F:phosphatidylinositol binding"/>
    <property type="evidence" value="ECO:0007669"/>
    <property type="project" value="InterPro"/>
</dbReference>
<evidence type="ECO:0000313" key="1">
    <source>
        <dbReference type="EMBL" id="VDP84096.1"/>
    </source>
</evidence>
<proteinExistence type="predicted"/>
<dbReference type="GO" id="GO:0005802">
    <property type="term" value="C:trans-Golgi network"/>
    <property type="evidence" value="ECO:0007669"/>
    <property type="project" value="InterPro"/>
</dbReference>
<dbReference type="GO" id="GO:0034394">
    <property type="term" value="P:protein localization to cell surface"/>
    <property type="evidence" value="ECO:0007669"/>
    <property type="project" value="TreeGrafter"/>
</dbReference>
<dbReference type="PROSITE" id="PS50179">
    <property type="entry name" value="VHS"/>
    <property type="match status" value="1"/>
</dbReference>
<dbReference type="InterPro" id="IPR027422">
    <property type="entry name" value="GGA1-3"/>
</dbReference>
<dbReference type="Pfam" id="PF00790">
    <property type="entry name" value="VHS"/>
    <property type="match status" value="1"/>
</dbReference>
<name>A0A183Q3A6_9TREM</name>
<reference evidence="1 2" key="1">
    <citation type="submission" date="2018-11" db="EMBL/GenBank/DDBJ databases">
        <authorList>
            <consortium name="Pathogen Informatics"/>
        </authorList>
    </citation>
    <scope>NUCLEOTIDE SEQUENCE [LARGE SCALE GENOMIC DNA]</scope>
    <source>
        <strain>Denwood</strain>
        <strain evidence="2">Zambia</strain>
    </source>
</reference>
<sequence length="132" mass="14857">MNELEKLLSKATNPISDQYDSDTVNEIAKLIDTQPNGPIFTLRLLAHKIKSPHEKEALSSLMYLGDQTSSCVKNKCAQLLHNWQRDFSPNEPKFAEAYNMLVREGIITASQIVSTDSVSEVIFTIFQTEIVI</sequence>
<dbReference type="GO" id="GO:0031267">
    <property type="term" value="F:small GTPase binding"/>
    <property type="evidence" value="ECO:0007669"/>
    <property type="project" value="InterPro"/>
</dbReference>
<accession>A0A183Q3A6</accession>
<dbReference type="EMBL" id="UZAL01046273">
    <property type="protein sequence ID" value="VDP84096.1"/>
    <property type="molecule type" value="Genomic_DNA"/>
</dbReference>
<dbReference type="SUPFAM" id="SSF48464">
    <property type="entry name" value="ENTH/VHS domain"/>
    <property type="match status" value="1"/>
</dbReference>
<dbReference type="GO" id="GO:0006886">
    <property type="term" value="P:intracellular protein transport"/>
    <property type="evidence" value="ECO:0007669"/>
    <property type="project" value="InterPro"/>
</dbReference>
<dbReference type="AlphaFoldDB" id="A0A183Q3A6"/>
<dbReference type="GO" id="GO:0043130">
    <property type="term" value="F:ubiquitin binding"/>
    <property type="evidence" value="ECO:0007669"/>
    <property type="project" value="InterPro"/>
</dbReference>
<keyword evidence="2" id="KW-1185">Reference proteome</keyword>
<protein>
    <submittedName>
        <fullName evidence="1">Uncharacterized protein</fullName>
    </submittedName>
</protein>
<dbReference type="Proteomes" id="UP000269396">
    <property type="component" value="Unassembled WGS sequence"/>
</dbReference>
<dbReference type="STRING" id="31246.A0A183Q3A6"/>
<dbReference type="GO" id="GO:0006893">
    <property type="term" value="P:Golgi to plasma membrane transport"/>
    <property type="evidence" value="ECO:0007669"/>
    <property type="project" value="TreeGrafter"/>
</dbReference>
<dbReference type="PANTHER" id="PTHR45905:SF1">
    <property type="entry name" value="GOLGI-LOCALIZED, GAMMA-ADAPTIN EAR CONTAINING, ARF BINDING PROTEIN"/>
    <property type="match status" value="1"/>
</dbReference>